<dbReference type="Proteomes" id="UP001434883">
    <property type="component" value="Unassembled WGS sequence"/>
</dbReference>
<organism evidence="2 3">
    <name type="scientific">Xenoophorus captivus</name>
    <dbReference type="NCBI Taxonomy" id="1517983"/>
    <lineage>
        <taxon>Eukaryota</taxon>
        <taxon>Metazoa</taxon>
        <taxon>Chordata</taxon>
        <taxon>Craniata</taxon>
        <taxon>Vertebrata</taxon>
        <taxon>Euteleostomi</taxon>
        <taxon>Actinopterygii</taxon>
        <taxon>Neopterygii</taxon>
        <taxon>Teleostei</taxon>
        <taxon>Neoteleostei</taxon>
        <taxon>Acanthomorphata</taxon>
        <taxon>Ovalentaria</taxon>
        <taxon>Atherinomorphae</taxon>
        <taxon>Cyprinodontiformes</taxon>
        <taxon>Goodeidae</taxon>
        <taxon>Xenoophorus</taxon>
    </lineage>
</organism>
<feature type="region of interest" description="Disordered" evidence="1">
    <location>
        <begin position="276"/>
        <end position="302"/>
    </location>
</feature>
<feature type="region of interest" description="Disordered" evidence="1">
    <location>
        <begin position="197"/>
        <end position="262"/>
    </location>
</feature>
<evidence type="ECO:0000313" key="2">
    <source>
        <dbReference type="EMBL" id="MEQ2211028.1"/>
    </source>
</evidence>
<keyword evidence="3" id="KW-1185">Reference proteome</keyword>
<name>A0ABV0RU38_9TELE</name>
<feature type="compositionally biased region" description="Polar residues" evidence="1">
    <location>
        <begin position="124"/>
        <end position="142"/>
    </location>
</feature>
<feature type="region of interest" description="Disordered" evidence="1">
    <location>
        <begin position="106"/>
        <end position="143"/>
    </location>
</feature>
<sequence>MARDLTWGLVQANDGHRAYIPEAGQRDYHIPAVWADRLEDKVELRVKATVGEWANVQMMPSYRTLGTYQPLTSKFRTVYVGVVHDVMLRRLKKAAYKYAQEIERQVDELSTKEEEEEPPLPSAPRSTSKSIGKMSEQPTASSPEADVFCQYKKIKTLVTEKRSEESSEDYIKDVWPMITNATESDEAKKLCLSHVTAHPQEKNRKEDFTDHQHRKAHKRKAPFSLGRSTTNCPLKKRRPSSSPADSGPGGQPSNDDAAVSHPGKCLLEGGRYLHKGGRRTLSSGHRGCGIHDSQRPKDNGIPYGPICQRDHKRDAVWNLARNYLGEGSIQPHHRHRLERTQQTMGRAPVSISKAEPATVKVSKSRIDSEWNRGSRVIQSSRCARNNRTEAERKRLLPGWEREVTEDHHLS</sequence>
<accession>A0ABV0RU38</accession>
<dbReference type="EMBL" id="JAHRIN010056176">
    <property type="protein sequence ID" value="MEQ2211028.1"/>
    <property type="molecule type" value="Genomic_DNA"/>
</dbReference>
<feature type="compositionally biased region" description="Basic and acidic residues" evidence="1">
    <location>
        <begin position="199"/>
        <end position="211"/>
    </location>
</feature>
<feature type="compositionally biased region" description="Basic residues" evidence="1">
    <location>
        <begin position="212"/>
        <end position="221"/>
    </location>
</feature>
<protein>
    <submittedName>
        <fullName evidence="2">Uncharacterized protein</fullName>
    </submittedName>
</protein>
<evidence type="ECO:0000256" key="1">
    <source>
        <dbReference type="SAM" id="MobiDB-lite"/>
    </source>
</evidence>
<reference evidence="2 3" key="1">
    <citation type="submission" date="2021-06" db="EMBL/GenBank/DDBJ databases">
        <authorList>
            <person name="Palmer J.M."/>
        </authorList>
    </citation>
    <scope>NUCLEOTIDE SEQUENCE [LARGE SCALE GENOMIC DNA]</scope>
    <source>
        <strain evidence="2 3">XC_2019</strain>
        <tissue evidence="2">Muscle</tissue>
    </source>
</reference>
<gene>
    <name evidence="2" type="ORF">XENOCAPTIV_024559</name>
</gene>
<evidence type="ECO:0000313" key="3">
    <source>
        <dbReference type="Proteomes" id="UP001434883"/>
    </source>
</evidence>
<comment type="caution">
    <text evidence="2">The sequence shown here is derived from an EMBL/GenBank/DDBJ whole genome shotgun (WGS) entry which is preliminary data.</text>
</comment>
<proteinExistence type="predicted"/>